<keyword evidence="2" id="KW-1185">Reference proteome</keyword>
<evidence type="ECO:0000313" key="2">
    <source>
        <dbReference type="Proteomes" id="UP001370348"/>
    </source>
</evidence>
<protein>
    <submittedName>
        <fullName evidence="1">Uncharacterized protein</fullName>
    </submittedName>
</protein>
<dbReference type="Proteomes" id="UP001370348">
    <property type="component" value="Chromosome"/>
</dbReference>
<dbReference type="EMBL" id="CP089984">
    <property type="protein sequence ID" value="WXB18232.1"/>
    <property type="molecule type" value="Genomic_DNA"/>
</dbReference>
<gene>
    <name evidence="1" type="ORF">LZC94_13330</name>
</gene>
<name>A0ABZ2M6U7_9BACT</name>
<reference evidence="1 2" key="1">
    <citation type="submission" date="2021-12" db="EMBL/GenBank/DDBJ databases">
        <title>Discovery of the Pendulisporaceae a myxobacterial family with distinct sporulation behavior and unique specialized metabolism.</title>
        <authorList>
            <person name="Garcia R."/>
            <person name="Popoff A."/>
            <person name="Bader C.D."/>
            <person name="Loehr J."/>
            <person name="Walesch S."/>
            <person name="Walt C."/>
            <person name="Boldt J."/>
            <person name="Bunk B."/>
            <person name="Haeckl F.J.F.P.J."/>
            <person name="Gunesch A.P."/>
            <person name="Birkelbach J."/>
            <person name="Nuebel U."/>
            <person name="Pietschmann T."/>
            <person name="Bach T."/>
            <person name="Mueller R."/>
        </authorList>
    </citation>
    <scope>NUCLEOTIDE SEQUENCE [LARGE SCALE GENOMIC DNA]</scope>
    <source>
        <strain evidence="1 2">MSr11954</strain>
    </source>
</reference>
<evidence type="ECO:0000313" key="1">
    <source>
        <dbReference type="EMBL" id="WXB18232.1"/>
    </source>
</evidence>
<organism evidence="1 2">
    <name type="scientific">Pendulispora albinea</name>
    <dbReference type="NCBI Taxonomy" id="2741071"/>
    <lineage>
        <taxon>Bacteria</taxon>
        <taxon>Pseudomonadati</taxon>
        <taxon>Myxococcota</taxon>
        <taxon>Myxococcia</taxon>
        <taxon>Myxococcales</taxon>
        <taxon>Sorangiineae</taxon>
        <taxon>Pendulisporaceae</taxon>
        <taxon>Pendulispora</taxon>
    </lineage>
</organism>
<dbReference type="RefSeq" id="WP_394827874.1">
    <property type="nucleotide sequence ID" value="NZ_CP089984.1"/>
</dbReference>
<accession>A0ABZ2M6U7</accession>
<proteinExistence type="predicted"/>
<sequence>MKTVSASLGFFRHEREPQANCQLEWERRRGVGHDVQVDFDDFSVEAR</sequence>